<dbReference type="EMBL" id="JANBPY010000019">
    <property type="protein sequence ID" value="KAJ1969840.1"/>
    <property type="molecule type" value="Genomic_DNA"/>
</dbReference>
<dbReference type="Pfam" id="PF01207">
    <property type="entry name" value="Dus"/>
    <property type="match status" value="1"/>
</dbReference>
<comment type="cofactor">
    <cofactor evidence="1">
        <name>FMN</name>
        <dbReference type="ChEBI" id="CHEBI:58210"/>
    </cofactor>
</comment>
<name>A0A9W8AW31_9FUNG</name>
<dbReference type="PROSITE" id="PS01136">
    <property type="entry name" value="UPF0034"/>
    <property type="match status" value="1"/>
</dbReference>
<comment type="caution">
    <text evidence="22">The sequence shown here is derived from an EMBL/GenBank/DDBJ whole genome shotgun (WGS) entry which is preliminary data.</text>
</comment>
<dbReference type="SUPFAM" id="SSF51395">
    <property type="entry name" value="FMN-linked oxidoreductases"/>
    <property type="match status" value="1"/>
</dbReference>
<dbReference type="InterPro" id="IPR018517">
    <property type="entry name" value="tRNA_hU_synthase_CS"/>
</dbReference>
<dbReference type="EC" id="1.3.1.90" evidence="16"/>
<keyword evidence="23" id="KW-1185">Reference proteome</keyword>
<dbReference type="GO" id="GO:0006950">
    <property type="term" value="P:response to stress"/>
    <property type="evidence" value="ECO:0007669"/>
    <property type="project" value="UniProtKB-ARBA"/>
</dbReference>
<keyword evidence="5" id="KW-0819">tRNA processing</keyword>
<comment type="catalytic activity">
    <reaction evidence="10">
        <text>a 5,6-dihydrouridine in mRNA + NADP(+) = a uridine in mRNA + NADPH + H(+)</text>
        <dbReference type="Rhea" id="RHEA:69855"/>
        <dbReference type="Rhea" id="RHEA-COMP:14658"/>
        <dbReference type="Rhea" id="RHEA-COMP:17789"/>
        <dbReference type="ChEBI" id="CHEBI:15378"/>
        <dbReference type="ChEBI" id="CHEBI:57783"/>
        <dbReference type="ChEBI" id="CHEBI:58349"/>
        <dbReference type="ChEBI" id="CHEBI:65315"/>
        <dbReference type="ChEBI" id="CHEBI:74443"/>
    </reaction>
    <physiologicalReaction direction="right-to-left" evidence="10">
        <dbReference type="Rhea" id="RHEA:69857"/>
    </physiologicalReaction>
</comment>
<dbReference type="PANTHER" id="PTHR11082">
    <property type="entry name" value="TRNA-DIHYDROURIDINE SYNTHASE"/>
    <property type="match status" value="1"/>
</dbReference>
<evidence type="ECO:0000256" key="7">
    <source>
        <dbReference type="ARBA" id="ARBA00023002"/>
    </source>
</evidence>
<evidence type="ECO:0000256" key="8">
    <source>
        <dbReference type="ARBA" id="ARBA00023027"/>
    </source>
</evidence>
<feature type="domain" description="DUS-like FMN-binding" evidence="20">
    <location>
        <begin position="371"/>
        <end position="604"/>
    </location>
</feature>
<evidence type="ECO:0000256" key="2">
    <source>
        <dbReference type="ARBA" id="ARBA00022630"/>
    </source>
</evidence>
<dbReference type="OrthoDB" id="9977870at2759"/>
<comment type="catalytic activity">
    <reaction evidence="11">
        <text>5,6-dihydrouridine(20b) in tRNA + NADP(+) = uridine(20b) in tRNA + NADPH + H(+)</text>
        <dbReference type="Rhea" id="RHEA:53356"/>
        <dbReference type="Rhea" id="RHEA-COMP:13537"/>
        <dbReference type="Rhea" id="RHEA-COMP:13538"/>
        <dbReference type="ChEBI" id="CHEBI:15378"/>
        <dbReference type="ChEBI" id="CHEBI:57783"/>
        <dbReference type="ChEBI" id="CHEBI:58349"/>
        <dbReference type="ChEBI" id="CHEBI:65315"/>
        <dbReference type="ChEBI" id="CHEBI:74443"/>
        <dbReference type="EC" id="1.3.1.90"/>
    </reaction>
    <physiologicalReaction direction="right-to-left" evidence="11">
        <dbReference type="Rhea" id="RHEA:53358"/>
    </physiologicalReaction>
</comment>
<evidence type="ECO:0000259" key="21">
    <source>
        <dbReference type="Pfam" id="PF10263"/>
    </source>
</evidence>
<evidence type="ECO:0000256" key="4">
    <source>
        <dbReference type="ARBA" id="ARBA00022664"/>
    </source>
</evidence>
<evidence type="ECO:0000256" key="5">
    <source>
        <dbReference type="ARBA" id="ARBA00022694"/>
    </source>
</evidence>
<gene>
    <name evidence="22" type="primary">DUS4_1</name>
    <name evidence="22" type="ORF">IWQ62_000364</name>
</gene>
<evidence type="ECO:0000256" key="3">
    <source>
        <dbReference type="ARBA" id="ARBA00022643"/>
    </source>
</evidence>
<dbReference type="PANTHER" id="PTHR11082:SF31">
    <property type="entry name" value="TRNA-DIHYDROURIDINE(20A_20B) SYNTHASE [NAD(P)+]-LIKE"/>
    <property type="match status" value="1"/>
</dbReference>
<keyword evidence="6" id="KW-0521">NADP</keyword>
<keyword evidence="4" id="KW-0507">mRNA processing</keyword>
<dbReference type="Proteomes" id="UP001150925">
    <property type="component" value="Unassembled WGS sequence"/>
</dbReference>
<comment type="catalytic activity">
    <reaction evidence="9">
        <text>a 5,6-dihydrouridine in mRNA + NAD(+) = a uridine in mRNA + NADH + H(+)</text>
        <dbReference type="Rhea" id="RHEA:69851"/>
        <dbReference type="Rhea" id="RHEA-COMP:14658"/>
        <dbReference type="Rhea" id="RHEA-COMP:17789"/>
        <dbReference type="ChEBI" id="CHEBI:15378"/>
        <dbReference type="ChEBI" id="CHEBI:57540"/>
        <dbReference type="ChEBI" id="CHEBI:57945"/>
        <dbReference type="ChEBI" id="CHEBI:65315"/>
        <dbReference type="ChEBI" id="CHEBI:74443"/>
    </reaction>
    <physiologicalReaction direction="right-to-left" evidence="9">
        <dbReference type="Rhea" id="RHEA:69853"/>
    </physiologicalReaction>
</comment>
<evidence type="ECO:0000259" key="20">
    <source>
        <dbReference type="Pfam" id="PF01207"/>
    </source>
</evidence>
<keyword evidence="2" id="KW-0285">Flavoprotein</keyword>
<proteinExistence type="inferred from homology"/>
<dbReference type="InterPro" id="IPR013785">
    <property type="entry name" value="Aldolase_TIM"/>
</dbReference>
<evidence type="ECO:0000256" key="16">
    <source>
        <dbReference type="ARBA" id="ARBA00066483"/>
    </source>
</evidence>
<dbReference type="GO" id="GO:0050660">
    <property type="term" value="F:flavin adenine dinucleotide binding"/>
    <property type="evidence" value="ECO:0007669"/>
    <property type="project" value="InterPro"/>
</dbReference>
<sequence length="667" mass="74812">MSNRQNTGFPNIHRLFRELNKEAFWDLLDGVDLEWADDLGSDTEGACTVDTSTRTTSIQLSKRALQYKTPEKVAEVLARQMVHAYLHSIHAVDAGRTDGPSFQKHWKRLLNLRDKYNPDQLNAPKTTGPSTSSGEAERNRPGPSRSSDQDNSKGPKWYFSPGARADERKPEVVSSDDDEIIPLTPPKPPAELPNWMTFGPSTSESNDPTFWTSSEPSGSGITITTSNNNESTTVTYSSRIIIENYGNTTPQPVDITFSGQSFYTPFQFSAFNNPRSETPFDPFHSPFIPPFSIPPSFNPHRNTLEPRNQESYENNSESGGGAFNAFGIDEIYHNHVQVKALGSYYEGFPEEVTPQRSILQLFETEPTLNVCAPMVRYSKLPFRTLVRQYNVDIVYTPMILADVFRRSDYSRECEFTTRPDETPLVVQFAANDGVHLADAAELVAPWADAIDINCGCPQRWAYAEQLGAYLMEQPELVRDMVRMCKARVNKPCVIKIRVHKDLKKTWEFIKRAEAVGVDWITIHGRTRQQKSTEPVNLDAIKFGKEVASVPVIGNGDIFSAGDAQQMVESTGVNGVMAARGLLQNPALFSGYSETPLECIQKFVDLSIGLGSNTYLFHHHLMFMLENVMTSAERKTFNVLASTSAILNHLDYHYDIRPHKACRMPSQG</sequence>
<dbReference type="GO" id="GO:0102267">
    <property type="term" value="F:tRNA-dihydrouridine20b synthase activity"/>
    <property type="evidence" value="ECO:0007669"/>
    <property type="project" value="UniProtKB-ARBA"/>
</dbReference>
<dbReference type="GO" id="GO:0102266">
    <property type="term" value="F:tRNA-dihydrouridine20a synthase activity"/>
    <property type="evidence" value="ECO:0007669"/>
    <property type="project" value="UniProtKB-EC"/>
</dbReference>
<evidence type="ECO:0000256" key="9">
    <source>
        <dbReference type="ARBA" id="ARBA00048342"/>
    </source>
</evidence>
<dbReference type="GO" id="GO:0006397">
    <property type="term" value="P:mRNA processing"/>
    <property type="evidence" value="ECO:0007669"/>
    <property type="project" value="UniProtKB-KW"/>
</dbReference>
<evidence type="ECO:0000256" key="14">
    <source>
        <dbReference type="ARBA" id="ARBA00052996"/>
    </source>
</evidence>
<evidence type="ECO:0000256" key="17">
    <source>
        <dbReference type="ARBA" id="ARBA00071722"/>
    </source>
</evidence>
<dbReference type="Gene3D" id="3.20.20.70">
    <property type="entry name" value="Aldolase class I"/>
    <property type="match status" value="1"/>
</dbReference>
<evidence type="ECO:0000256" key="15">
    <source>
        <dbReference type="ARBA" id="ARBA00060741"/>
    </source>
</evidence>
<organism evidence="22 23">
    <name type="scientific">Dispira parvispora</name>
    <dbReference type="NCBI Taxonomy" id="1520584"/>
    <lineage>
        <taxon>Eukaryota</taxon>
        <taxon>Fungi</taxon>
        <taxon>Fungi incertae sedis</taxon>
        <taxon>Zoopagomycota</taxon>
        <taxon>Kickxellomycotina</taxon>
        <taxon>Dimargaritomycetes</taxon>
        <taxon>Dimargaritales</taxon>
        <taxon>Dimargaritaceae</taxon>
        <taxon>Dispira</taxon>
    </lineage>
</organism>
<reference evidence="22" key="1">
    <citation type="submission" date="2022-07" db="EMBL/GenBank/DDBJ databases">
        <title>Phylogenomic reconstructions and comparative analyses of Kickxellomycotina fungi.</title>
        <authorList>
            <person name="Reynolds N.K."/>
            <person name="Stajich J.E."/>
            <person name="Barry K."/>
            <person name="Grigoriev I.V."/>
            <person name="Crous P."/>
            <person name="Smith M.E."/>
        </authorList>
    </citation>
    <scope>NUCLEOTIDE SEQUENCE</scope>
    <source>
        <strain evidence="22">RSA 1196</strain>
    </source>
</reference>
<evidence type="ECO:0000256" key="10">
    <source>
        <dbReference type="ARBA" id="ARBA00049447"/>
    </source>
</evidence>
<dbReference type="InterPro" id="IPR035587">
    <property type="entry name" value="DUS-like_FMN-bd"/>
</dbReference>
<dbReference type="CDD" id="cd02801">
    <property type="entry name" value="DUS_like_FMN"/>
    <property type="match status" value="1"/>
</dbReference>
<feature type="compositionally biased region" description="Polar residues" evidence="19">
    <location>
        <begin position="199"/>
        <end position="211"/>
    </location>
</feature>
<dbReference type="InterPro" id="IPR006640">
    <property type="entry name" value="SprT-like_domain"/>
</dbReference>
<evidence type="ECO:0000256" key="1">
    <source>
        <dbReference type="ARBA" id="ARBA00001917"/>
    </source>
</evidence>
<evidence type="ECO:0000256" key="18">
    <source>
        <dbReference type="ARBA" id="ARBA00078338"/>
    </source>
</evidence>
<evidence type="ECO:0000256" key="13">
    <source>
        <dbReference type="ARBA" id="ARBA00051932"/>
    </source>
</evidence>
<comment type="catalytic activity">
    <reaction evidence="13">
        <text>5,6-dihydrouridine(20b) in tRNA + NAD(+) = uridine(20b) in tRNA + NADH + H(+)</text>
        <dbReference type="Rhea" id="RHEA:53352"/>
        <dbReference type="Rhea" id="RHEA-COMP:13537"/>
        <dbReference type="Rhea" id="RHEA-COMP:13538"/>
        <dbReference type="ChEBI" id="CHEBI:15378"/>
        <dbReference type="ChEBI" id="CHEBI:57540"/>
        <dbReference type="ChEBI" id="CHEBI:57945"/>
        <dbReference type="ChEBI" id="CHEBI:65315"/>
        <dbReference type="ChEBI" id="CHEBI:74443"/>
        <dbReference type="EC" id="1.3.1.90"/>
    </reaction>
    <physiologicalReaction direction="right-to-left" evidence="13">
        <dbReference type="Rhea" id="RHEA:53354"/>
    </physiologicalReaction>
</comment>
<evidence type="ECO:0000313" key="23">
    <source>
        <dbReference type="Proteomes" id="UP001150925"/>
    </source>
</evidence>
<keyword evidence="8" id="KW-0520">NAD</keyword>
<keyword evidence="7 22" id="KW-0560">Oxidoreductase</keyword>
<feature type="region of interest" description="Disordered" evidence="19">
    <location>
        <begin position="115"/>
        <end position="226"/>
    </location>
</feature>
<comment type="similarity">
    <text evidence="15">Belongs to the Dus family. Dus4 subfamily.</text>
</comment>
<evidence type="ECO:0000313" key="22">
    <source>
        <dbReference type="EMBL" id="KAJ1969840.1"/>
    </source>
</evidence>
<keyword evidence="3" id="KW-0288">FMN</keyword>
<evidence type="ECO:0000256" key="6">
    <source>
        <dbReference type="ARBA" id="ARBA00022857"/>
    </source>
</evidence>
<comment type="catalytic activity">
    <reaction evidence="14">
        <text>5,6-dihydrouridine(20a) in tRNA + NADP(+) = uridine(20a) in tRNA + NADPH + H(+)</text>
        <dbReference type="Rhea" id="RHEA:53344"/>
        <dbReference type="Rhea" id="RHEA-COMP:13535"/>
        <dbReference type="Rhea" id="RHEA-COMP:13536"/>
        <dbReference type="ChEBI" id="CHEBI:15378"/>
        <dbReference type="ChEBI" id="CHEBI:57783"/>
        <dbReference type="ChEBI" id="CHEBI:58349"/>
        <dbReference type="ChEBI" id="CHEBI:65315"/>
        <dbReference type="ChEBI" id="CHEBI:74443"/>
        <dbReference type="EC" id="1.3.1.90"/>
    </reaction>
    <physiologicalReaction direction="right-to-left" evidence="14">
        <dbReference type="Rhea" id="RHEA:53346"/>
    </physiologicalReaction>
</comment>
<accession>A0A9W8AW31</accession>
<feature type="domain" description="SprT-like" evidence="21">
    <location>
        <begin position="13"/>
        <end position="117"/>
    </location>
</feature>
<comment type="catalytic activity">
    <reaction evidence="12">
        <text>5,6-dihydrouridine(20a) in tRNA + NAD(+) = uridine(20a) in tRNA + NADH + H(+)</text>
        <dbReference type="Rhea" id="RHEA:53348"/>
        <dbReference type="Rhea" id="RHEA-COMP:13535"/>
        <dbReference type="Rhea" id="RHEA-COMP:13536"/>
        <dbReference type="ChEBI" id="CHEBI:15378"/>
        <dbReference type="ChEBI" id="CHEBI:57540"/>
        <dbReference type="ChEBI" id="CHEBI:57945"/>
        <dbReference type="ChEBI" id="CHEBI:65315"/>
        <dbReference type="ChEBI" id="CHEBI:74443"/>
        <dbReference type="EC" id="1.3.1.90"/>
    </reaction>
    <physiologicalReaction direction="right-to-left" evidence="12">
        <dbReference type="Rhea" id="RHEA:53350"/>
    </physiologicalReaction>
</comment>
<dbReference type="FunFam" id="3.20.20.70:FF:000159">
    <property type="entry name" value="tRNA-dihydrouridine synthase 4"/>
    <property type="match status" value="1"/>
</dbReference>
<feature type="compositionally biased region" description="Polar residues" evidence="19">
    <location>
        <begin position="119"/>
        <end position="134"/>
    </location>
</feature>
<evidence type="ECO:0000256" key="11">
    <source>
        <dbReference type="ARBA" id="ARBA00050434"/>
    </source>
</evidence>
<dbReference type="Pfam" id="PF10263">
    <property type="entry name" value="SprT-like"/>
    <property type="match status" value="1"/>
</dbReference>
<dbReference type="AlphaFoldDB" id="A0A9W8AW31"/>
<feature type="compositionally biased region" description="Low complexity" evidence="19">
    <location>
        <begin position="212"/>
        <end position="226"/>
    </location>
</feature>
<evidence type="ECO:0000256" key="19">
    <source>
        <dbReference type="SAM" id="MobiDB-lite"/>
    </source>
</evidence>
<protein>
    <recommendedName>
        <fullName evidence="17">tRNA-dihydrouridine(20a/20b) synthase [NAD(P)+]</fullName>
        <ecNumber evidence="16">1.3.1.90</ecNumber>
    </recommendedName>
    <alternativeName>
        <fullName evidence="18">tRNA-dihydrouridine synthase 4</fullName>
    </alternativeName>
</protein>
<evidence type="ECO:0000256" key="12">
    <source>
        <dbReference type="ARBA" id="ARBA00051779"/>
    </source>
</evidence>